<evidence type="ECO:0000313" key="1">
    <source>
        <dbReference type="EMBL" id="KAG1533032.1"/>
    </source>
</evidence>
<dbReference type="Gene3D" id="3.30.420.10">
    <property type="entry name" value="Ribonuclease H-like superfamily/Ribonuclease H"/>
    <property type="match status" value="1"/>
</dbReference>
<dbReference type="GO" id="GO:0003676">
    <property type="term" value="F:nucleic acid binding"/>
    <property type="evidence" value="ECO:0007669"/>
    <property type="project" value="InterPro"/>
</dbReference>
<dbReference type="EMBL" id="JAANIT010004136">
    <property type="protein sequence ID" value="KAG1533032.1"/>
    <property type="molecule type" value="Genomic_DNA"/>
</dbReference>
<sequence length="93" mass="10804">MKEDCNLSIRAVNHHPVARNSEKSLDVRAEWLEKWVNDGMDYLKNCVFIDESGFDINMRRSRSWAARGPPVVIQVLQQKLFCTQLLMQSLLLV</sequence>
<dbReference type="Proteomes" id="UP000717996">
    <property type="component" value="Unassembled WGS sequence"/>
</dbReference>
<comment type="caution">
    <text evidence="1">The sequence shown here is derived from an EMBL/GenBank/DDBJ whole genome shotgun (WGS) entry which is preliminary data.</text>
</comment>
<accession>A0A9P6XV28</accession>
<proteinExistence type="predicted"/>
<organism evidence="1 2">
    <name type="scientific">Rhizopus oryzae</name>
    <name type="common">Mucormycosis agent</name>
    <name type="synonym">Rhizopus arrhizus var. delemar</name>
    <dbReference type="NCBI Taxonomy" id="64495"/>
    <lineage>
        <taxon>Eukaryota</taxon>
        <taxon>Fungi</taxon>
        <taxon>Fungi incertae sedis</taxon>
        <taxon>Mucoromycota</taxon>
        <taxon>Mucoromycotina</taxon>
        <taxon>Mucoromycetes</taxon>
        <taxon>Mucorales</taxon>
        <taxon>Mucorineae</taxon>
        <taxon>Rhizopodaceae</taxon>
        <taxon>Rhizopus</taxon>
    </lineage>
</organism>
<evidence type="ECO:0000313" key="2">
    <source>
        <dbReference type="Proteomes" id="UP000717996"/>
    </source>
</evidence>
<reference evidence="1" key="1">
    <citation type="journal article" date="2020" name="Microb. Genom.">
        <title>Genetic diversity of clinical and environmental Mucorales isolates obtained from an investigation of mucormycosis cases among solid organ transplant recipients.</title>
        <authorList>
            <person name="Nguyen M.H."/>
            <person name="Kaul D."/>
            <person name="Muto C."/>
            <person name="Cheng S.J."/>
            <person name="Richter R.A."/>
            <person name="Bruno V.M."/>
            <person name="Liu G."/>
            <person name="Beyhan S."/>
            <person name="Sundermann A.J."/>
            <person name="Mounaud S."/>
            <person name="Pasculle A.W."/>
            <person name="Nierman W.C."/>
            <person name="Driscoll E."/>
            <person name="Cumbie R."/>
            <person name="Clancy C.J."/>
            <person name="Dupont C.L."/>
        </authorList>
    </citation>
    <scope>NUCLEOTIDE SEQUENCE</scope>
    <source>
        <strain evidence="1">GL16</strain>
    </source>
</reference>
<protein>
    <recommendedName>
        <fullName evidence="3">Tc1-like transposase DDE domain-containing protein</fullName>
    </recommendedName>
</protein>
<name>A0A9P6XV28_RHIOR</name>
<gene>
    <name evidence="1" type="ORF">G6F51_012818</name>
</gene>
<evidence type="ECO:0008006" key="3">
    <source>
        <dbReference type="Google" id="ProtNLM"/>
    </source>
</evidence>
<dbReference type="AlphaFoldDB" id="A0A9P6XV28"/>
<dbReference type="OrthoDB" id="2289193at2759"/>
<dbReference type="InterPro" id="IPR036397">
    <property type="entry name" value="RNaseH_sf"/>
</dbReference>